<dbReference type="KEGG" id="mgk:FSB76_28060"/>
<name>A0A5B8W7D8_9SPHI</name>
<sequence>MKTDQNTLTTAINPFAQRKLYFIRVAFSAIWVTLVALFTRSMPLAATILLVIYPAWDVVATAWDISINKGQNLTAQYVNTAISVIVTIAVAIASQSGVPAALIVFGIWAGLTGIIQLITGLQRRKQLDGQWPMIISGGQSLLAGVSFIVMAHQPGMGIVNLAGYSAFGAFYFLLAGIRVVKNTQRVGV</sequence>
<reference evidence="2 3" key="1">
    <citation type="journal article" date="2013" name="J. Microbiol.">
        <title>Mucilaginibacter ginsenosidivorax sp. nov., with ginsenoside converting activity isolated from sediment.</title>
        <authorList>
            <person name="Kim J.K."/>
            <person name="Choi T.E."/>
            <person name="Liu Q.M."/>
            <person name="Park H.Y."/>
            <person name="Yi T.H."/>
            <person name="Yoon M.H."/>
            <person name="Kim S.C."/>
            <person name="Im W.T."/>
        </authorList>
    </citation>
    <scope>NUCLEOTIDE SEQUENCE [LARGE SCALE GENOMIC DNA]</scope>
    <source>
        <strain evidence="2 3">KHI28</strain>
    </source>
</reference>
<feature type="transmembrane region" description="Helical" evidence="1">
    <location>
        <begin position="21"/>
        <end position="38"/>
    </location>
</feature>
<proteinExistence type="predicted"/>
<feature type="transmembrane region" description="Helical" evidence="1">
    <location>
        <begin position="44"/>
        <end position="65"/>
    </location>
</feature>
<feature type="transmembrane region" description="Helical" evidence="1">
    <location>
        <begin position="77"/>
        <end position="94"/>
    </location>
</feature>
<keyword evidence="1" id="KW-0812">Transmembrane</keyword>
<dbReference type="OrthoDB" id="960912at2"/>
<evidence type="ECO:0000313" key="3">
    <source>
        <dbReference type="Proteomes" id="UP000321362"/>
    </source>
</evidence>
<dbReference type="EMBL" id="CP042437">
    <property type="protein sequence ID" value="QEC79621.1"/>
    <property type="molecule type" value="Genomic_DNA"/>
</dbReference>
<dbReference type="RefSeq" id="WP_147059391.1">
    <property type="nucleotide sequence ID" value="NZ_CP042437.1"/>
</dbReference>
<accession>A0A5B8W7D8</accession>
<protein>
    <recommendedName>
        <fullName evidence="4">DUF308 domain-containing protein</fullName>
    </recommendedName>
</protein>
<feature type="transmembrane region" description="Helical" evidence="1">
    <location>
        <begin position="133"/>
        <end position="152"/>
    </location>
</feature>
<dbReference type="Pfam" id="PF03729">
    <property type="entry name" value="DUF308"/>
    <property type="match status" value="1"/>
</dbReference>
<keyword evidence="1" id="KW-0472">Membrane</keyword>
<dbReference type="AlphaFoldDB" id="A0A5B8W7D8"/>
<feature type="transmembrane region" description="Helical" evidence="1">
    <location>
        <begin position="100"/>
        <end position="121"/>
    </location>
</feature>
<dbReference type="InterPro" id="IPR005325">
    <property type="entry name" value="DUF308_memb"/>
</dbReference>
<keyword evidence="3" id="KW-1185">Reference proteome</keyword>
<gene>
    <name evidence="2" type="ORF">FSB76_28060</name>
</gene>
<evidence type="ECO:0008006" key="4">
    <source>
        <dbReference type="Google" id="ProtNLM"/>
    </source>
</evidence>
<organism evidence="2 3">
    <name type="scientific">Mucilaginibacter ginsenosidivorax</name>
    <dbReference type="NCBI Taxonomy" id="862126"/>
    <lineage>
        <taxon>Bacteria</taxon>
        <taxon>Pseudomonadati</taxon>
        <taxon>Bacteroidota</taxon>
        <taxon>Sphingobacteriia</taxon>
        <taxon>Sphingobacteriales</taxon>
        <taxon>Sphingobacteriaceae</taxon>
        <taxon>Mucilaginibacter</taxon>
    </lineage>
</organism>
<evidence type="ECO:0000256" key="1">
    <source>
        <dbReference type="SAM" id="Phobius"/>
    </source>
</evidence>
<keyword evidence="1" id="KW-1133">Transmembrane helix</keyword>
<feature type="transmembrane region" description="Helical" evidence="1">
    <location>
        <begin position="158"/>
        <end position="180"/>
    </location>
</feature>
<evidence type="ECO:0000313" key="2">
    <source>
        <dbReference type="EMBL" id="QEC79621.1"/>
    </source>
</evidence>
<dbReference type="Proteomes" id="UP000321362">
    <property type="component" value="Chromosome"/>
</dbReference>